<sequence>MDMKSIKANSLCFYGQNNTGKTLVTKVLTSYLAVGTVCRYGDQTAFHFDNLLNRTVVLMEEPRITMTIFNDYKNLSGYDFEFDVKYRARRSYIIFRLL</sequence>
<organism evidence="2 3">
    <name type="scientific">Hymenolepis diminuta</name>
    <name type="common">Rat tapeworm</name>
    <dbReference type="NCBI Taxonomy" id="6216"/>
    <lineage>
        <taxon>Eukaryota</taxon>
        <taxon>Metazoa</taxon>
        <taxon>Spiralia</taxon>
        <taxon>Lophotrochozoa</taxon>
        <taxon>Platyhelminthes</taxon>
        <taxon>Cestoda</taxon>
        <taxon>Eucestoda</taxon>
        <taxon>Cyclophyllidea</taxon>
        <taxon>Hymenolepididae</taxon>
        <taxon>Hymenolepis</taxon>
    </lineage>
</organism>
<feature type="domain" description="Parvovirus non-structural protein 1 helicase" evidence="1">
    <location>
        <begin position="5"/>
        <end position="85"/>
    </location>
</feature>
<accession>A0A564YYS7</accession>
<evidence type="ECO:0000313" key="3">
    <source>
        <dbReference type="Proteomes" id="UP000321570"/>
    </source>
</evidence>
<dbReference type="Proteomes" id="UP000321570">
    <property type="component" value="Unassembled WGS sequence"/>
</dbReference>
<dbReference type="InterPro" id="IPR001257">
    <property type="entry name" value="Parvovirus_NS1_helicase"/>
</dbReference>
<dbReference type="GO" id="GO:0019079">
    <property type="term" value="P:viral genome replication"/>
    <property type="evidence" value="ECO:0007669"/>
    <property type="project" value="InterPro"/>
</dbReference>
<dbReference type="AlphaFoldDB" id="A0A564YYS7"/>
<protein>
    <recommendedName>
        <fullName evidence="1">Parvovirus non-structural protein 1 helicase domain-containing protein</fullName>
    </recommendedName>
</protein>
<proteinExistence type="predicted"/>
<name>A0A564YYS7_HYMDI</name>
<evidence type="ECO:0000313" key="2">
    <source>
        <dbReference type="EMBL" id="VUZ51798.1"/>
    </source>
</evidence>
<dbReference type="InterPro" id="IPR027417">
    <property type="entry name" value="P-loop_NTPase"/>
</dbReference>
<reference evidence="2 3" key="1">
    <citation type="submission" date="2019-07" db="EMBL/GenBank/DDBJ databases">
        <authorList>
            <person name="Jastrzebski P J."/>
            <person name="Paukszto L."/>
            <person name="Jastrzebski P J."/>
        </authorList>
    </citation>
    <scope>NUCLEOTIDE SEQUENCE [LARGE SCALE GENOMIC DNA]</scope>
    <source>
        <strain evidence="2 3">WMS-il1</strain>
    </source>
</reference>
<keyword evidence="3" id="KW-1185">Reference proteome</keyword>
<dbReference type="EMBL" id="CABIJS010000444">
    <property type="protein sequence ID" value="VUZ51798.1"/>
    <property type="molecule type" value="Genomic_DNA"/>
</dbReference>
<evidence type="ECO:0000259" key="1">
    <source>
        <dbReference type="Pfam" id="PF01057"/>
    </source>
</evidence>
<dbReference type="Pfam" id="PF01057">
    <property type="entry name" value="Parvo_NS1"/>
    <property type="match status" value="1"/>
</dbReference>
<gene>
    <name evidence="2" type="ORF">WMSIL1_LOCUS10461</name>
</gene>
<dbReference type="SUPFAM" id="SSF52540">
    <property type="entry name" value="P-loop containing nucleoside triphosphate hydrolases"/>
    <property type="match status" value="1"/>
</dbReference>
<dbReference type="Gene3D" id="3.40.50.300">
    <property type="entry name" value="P-loop containing nucleotide triphosphate hydrolases"/>
    <property type="match status" value="1"/>
</dbReference>